<reference evidence="1" key="1">
    <citation type="journal article" date="2023" name="IScience">
        <title>Live-bearing cockroach genome reveals convergent evolutionary mechanisms linked to viviparity in insects and beyond.</title>
        <authorList>
            <person name="Fouks B."/>
            <person name="Harrison M.C."/>
            <person name="Mikhailova A.A."/>
            <person name="Marchal E."/>
            <person name="English S."/>
            <person name="Carruthers M."/>
            <person name="Jennings E.C."/>
            <person name="Chiamaka E.L."/>
            <person name="Frigard R.A."/>
            <person name="Pippel M."/>
            <person name="Attardo G.M."/>
            <person name="Benoit J.B."/>
            <person name="Bornberg-Bauer E."/>
            <person name="Tobe S.S."/>
        </authorList>
    </citation>
    <scope>NUCLEOTIDE SEQUENCE</scope>
    <source>
        <strain evidence="1">Stay&amp;Tobe</strain>
    </source>
</reference>
<comment type="caution">
    <text evidence="1">The sequence shown here is derived from an EMBL/GenBank/DDBJ whole genome shotgun (WGS) entry which is preliminary data.</text>
</comment>
<evidence type="ECO:0000313" key="1">
    <source>
        <dbReference type="EMBL" id="KAJ9590072.1"/>
    </source>
</evidence>
<dbReference type="AlphaFoldDB" id="A0AAD8A1H1"/>
<gene>
    <name evidence="1" type="ORF">L9F63_016812</name>
</gene>
<organism evidence="1 2">
    <name type="scientific">Diploptera punctata</name>
    <name type="common">Pacific beetle cockroach</name>
    <dbReference type="NCBI Taxonomy" id="6984"/>
    <lineage>
        <taxon>Eukaryota</taxon>
        <taxon>Metazoa</taxon>
        <taxon>Ecdysozoa</taxon>
        <taxon>Arthropoda</taxon>
        <taxon>Hexapoda</taxon>
        <taxon>Insecta</taxon>
        <taxon>Pterygota</taxon>
        <taxon>Neoptera</taxon>
        <taxon>Polyneoptera</taxon>
        <taxon>Dictyoptera</taxon>
        <taxon>Blattodea</taxon>
        <taxon>Blaberoidea</taxon>
        <taxon>Blaberidae</taxon>
        <taxon>Diplopterinae</taxon>
        <taxon>Diploptera</taxon>
    </lineage>
</organism>
<evidence type="ECO:0000313" key="2">
    <source>
        <dbReference type="Proteomes" id="UP001233999"/>
    </source>
</evidence>
<protein>
    <submittedName>
        <fullName evidence="1">Uncharacterized protein</fullName>
    </submittedName>
</protein>
<feature type="non-terminal residue" evidence="1">
    <location>
        <position position="1"/>
    </location>
</feature>
<accession>A0AAD8A1H1</accession>
<proteinExistence type="predicted"/>
<feature type="non-terminal residue" evidence="1">
    <location>
        <position position="140"/>
    </location>
</feature>
<dbReference type="EMBL" id="JASPKZ010004568">
    <property type="protein sequence ID" value="KAJ9590072.1"/>
    <property type="molecule type" value="Genomic_DNA"/>
</dbReference>
<name>A0AAD8A1H1_DIPPU</name>
<dbReference type="Proteomes" id="UP001233999">
    <property type="component" value="Unassembled WGS sequence"/>
</dbReference>
<reference evidence="1" key="2">
    <citation type="submission" date="2023-05" db="EMBL/GenBank/DDBJ databases">
        <authorList>
            <person name="Fouks B."/>
        </authorList>
    </citation>
    <scope>NUCLEOTIDE SEQUENCE</scope>
    <source>
        <strain evidence="1">Stay&amp;Tobe</strain>
        <tissue evidence="1">Testes</tissue>
    </source>
</reference>
<keyword evidence="2" id="KW-1185">Reference proteome</keyword>
<sequence length="140" mass="15645">VLGCLDPSSASTSLVPLSPRVPLPPRVPVPRYEKPYAAIGKSAKERQNIILNMLETKILSLYSTLQGAVKQLDGVYGAYGESDNRKWTTISNTFIVFPLSSNFHVHSYINFEVKLVFGKMGNSSIENRLYANEFWLKHAV</sequence>